<dbReference type="STRING" id="338966.Ppro_2328"/>
<dbReference type="PANTHER" id="PTHR34700:SF4">
    <property type="entry name" value="PHAGE-LIKE ELEMENT PBSX PROTEIN XKDP"/>
    <property type="match status" value="1"/>
</dbReference>
<proteinExistence type="predicted"/>
<evidence type="ECO:0000313" key="5">
    <source>
        <dbReference type="EMBL" id="ABK99935.1"/>
    </source>
</evidence>
<dbReference type="CDD" id="cd00118">
    <property type="entry name" value="LysM"/>
    <property type="match status" value="1"/>
</dbReference>
<feature type="signal peptide" evidence="3">
    <location>
        <begin position="1"/>
        <end position="23"/>
    </location>
</feature>
<dbReference type="RefSeq" id="WP_011736191.1">
    <property type="nucleotide sequence ID" value="NC_008609.1"/>
</dbReference>
<dbReference type="InterPro" id="IPR052196">
    <property type="entry name" value="Bact_Kbp"/>
</dbReference>
<feature type="domain" description="LysM" evidence="4">
    <location>
        <begin position="164"/>
        <end position="215"/>
    </location>
</feature>
<dbReference type="Pfam" id="PF01476">
    <property type="entry name" value="LysM"/>
    <property type="match status" value="1"/>
</dbReference>
<feature type="chain" id="PRO_5002631961" evidence="3">
    <location>
        <begin position="24"/>
        <end position="234"/>
    </location>
</feature>
<protein>
    <submittedName>
        <fullName evidence="5">Peptidoglycan-binding LysM</fullName>
    </submittedName>
</protein>
<dbReference type="eggNOG" id="COG1652">
    <property type="taxonomic scope" value="Bacteria"/>
</dbReference>
<dbReference type="InterPro" id="IPR036779">
    <property type="entry name" value="LysM_dom_sf"/>
</dbReference>
<evidence type="ECO:0000256" key="3">
    <source>
        <dbReference type="SAM" id="SignalP"/>
    </source>
</evidence>
<feature type="coiled-coil region" evidence="1">
    <location>
        <begin position="91"/>
        <end position="142"/>
    </location>
</feature>
<dbReference type="HOGENOM" id="CLU_1208366_0_0_7"/>
<dbReference type="SUPFAM" id="SSF54106">
    <property type="entry name" value="LysM domain"/>
    <property type="match status" value="1"/>
</dbReference>
<dbReference type="KEGG" id="ppd:Ppro_2328"/>
<dbReference type="Gene3D" id="3.10.350.10">
    <property type="entry name" value="LysM domain"/>
    <property type="match status" value="1"/>
</dbReference>
<keyword evidence="1" id="KW-0175">Coiled coil</keyword>
<dbReference type="Proteomes" id="UP000006732">
    <property type="component" value="Chromosome"/>
</dbReference>
<dbReference type="PROSITE" id="PS51782">
    <property type="entry name" value="LYSM"/>
    <property type="match status" value="1"/>
</dbReference>
<evidence type="ECO:0000256" key="2">
    <source>
        <dbReference type="SAM" id="MobiDB-lite"/>
    </source>
</evidence>
<dbReference type="PROSITE" id="PS51257">
    <property type="entry name" value="PROKAR_LIPOPROTEIN"/>
    <property type="match status" value="1"/>
</dbReference>
<gene>
    <name evidence="5" type="ordered locus">Ppro_2328</name>
</gene>
<accession>A1ARG5</accession>
<keyword evidence="6" id="KW-1185">Reference proteome</keyword>
<reference evidence="5 6" key="1">
    <citation type="submission" date="2006-10" db="EMBL/GenBank/DDBJ databases">
        <title>Complete sequence of chromosome of Pelobacter propionicus DSM 2379.</title>
        <authorList>
            <consortium name="US DOE Joint Genome Institute"/>
            <person name="Copeland A."/>
            <person name="Lucas S."/>
            <person name="Lapidus A."/>
            <person name="Barry K."/>
            <person name="Detter J.C."/>
            <person name="Glavina del Rio T."/>
            <person name="Hammon N."/>
            <person name="Israni S."/>
            <person name="Dalin E."/>
            <person name="Tice H."/>
            <person name="Pitluck S."/>
            <person name="Saunders E."/>
            <person name="Brettin T."/>
            <person name="Bruce D."/>
            <person name="Han C."/>
            <person name="Tapia R."/>
            <person name="Schmutz J."/>
            <person name="Larimer F."/>
            <person name="Land M."/>
            <person name="Hauser L."/>
            <person name="Kyrpides N."/>
            <person name="Kim E."/>
            <person name="Lovley D."/>
            <person name="Richardson P."/>
        </authorList>
    </citation>
    <scope>NUCLEOTIDE SEQUENCE [LARGE SCALE GENOMIC DNA]</scope>
    <source>
        <strain evidence="6">DSM 2379 / NBRC 103807 / OttBd1</strain>
    </source>
</reference>
<evidence type="ECO:0000313" key="6">
    <source>
        <dbReference type="Proteomes" id="UP000006732"/>
    </source>
</evidence>
<organism evidence="5 6">
    <name type="scientific">Pelobacter propionicus (strain DSM 2379 / NBRC 103807 / OttBd1)</name>
    <dbReference type="NCBI Taxonomy" id="338966"/>
    <lineage>
        <taxon>Bacteria</taxon>
        <taxon>Pseudomonadati</taxon>
        <taxon>Thermodesulfobacteriota</taxon>
        <taxon>Desulfuromonadia</taxon>
        <taxon>Desulfuromonadales</taxon>
        <taxon>Desulfuromonadaceae</taxon>
        <taxon>Pelobacter</taxon>
    </lineage>
</organism>
<evidence type="ECO:0000259" key="4">
    <source>
        <dbReference type="PROSITE" id="PS51782"/>
    </source>
</evidence>
<sequence>MSRRPLAIALLVGSLLVSCAAPAPTWRTQAASMVNELDQQKAQRLMPQEYQSLLETFEHGEAVFYVRRKDNEADAYYLLVLQKGAVLRENLRLLKERLLAEERKRAAEEAARLEEERLAREAAEAVERQRRQEQLKAAAEARAAQAARTHTQVRERELSPPQPSAYTVRRGETLPQIAARPEIYADASLWPLLYRANRDQIRDPKRLWPGQVLRIPRRFSRDEALEAKRFSSRH</sequence>
<dbReference type="AlphaFoldDB" id="A1ARG5"/>
<dbReference type="InterPro" id="IPR018392">
    <property type="entry name" value="LysM"/>
</dbReference>
<dbReference type="EMBL" id="CP000482">
    <property type="protein sequence ID" value="ABK99935.1"/>
    <property type="molecule type" value="Genomic_DNA"/>
</dbReference>
<keyword evidence="3" id="KW-0732">Signal</keyword>
<dbReference type="PANTHER" id="PTHR34700">
    <property type="entry name" value="POTASSIUM BINDING PROTEIN KBP"/>
    <property type="match status" value="1"/>
</dbReference>
<name>A1ARG5_PELPD</name>
<evidence type="ECO:0000256" key="1">
    <source>
        <dbReference type="SAM" id="Coils"/>
    </source>
</evidence>
<feature type="region of interest" description="Disordered" evidence="2">
    <location>
        <begin position="143"/>
        <end position="170"/>
    </location>
</feature>